<gene>
    <name evidence="2" type="ORF">GCM10009737_20030</name>
</gene>
<evidence type="ECO:0000313" key="2">
    <source>
        <dbReference type="EMBL" id="GAA1918559.1"/>
    </source>
</evidence>
<comment type="caution">
    <text evidence="2">The sequence shown here is derived from an EMBL/GenBank/DDBJ whole genome shotgun (WGS) entry which is preliminary data.</text>
</comment>
<evidence type="ECO:0000259" key="1">
    <source>
        <dbReference type="Pfam" id="PF26571"/>
    </source>
</evidence>
<reference evidence="2 3" key="1">
    <citation type="journal article" date="2019" name="Int. J. Syst. Evol. Microbiol.">
        <title>The Global Catalogue of Microorganisms (GCM) 10K type strain sequencing project: providing services to taxonomists for standard genome sequencing and annotation.</title>
        <authorList>
            <consortium name="The Broad Institute Genomics Platform"/>
            <consortium name="The Broad Institute Genome Sequencing Center for Infectious Disease"/>
            <person name="Wu L."/>
            <person name="Ma J."/>
        </authorList>
    </citation>
    <scope>NUCLEOTIDE SEQUENCE [LARGE SCALE GENOMIC DNA]</scope>
    <source>
        <strain evidence="2 3">JCM 14046</strain>
    </source>
</reference>
<name>A0ABN2PFJ5_9ACTN</name>
<dbReference type="RefSeq" id="WP_344006677.1">
    <property type="nucleotide sequence ID" value="NZ_BAAAMY010000004.1"/>
</dbReference>
<dbReference type="InterPro" id="IPR058593">
    <property type="entry name" value="ARB_07466-like_C"/>
</dbReference>
<protein>
    <recommendedName>
        <fullName evidence="1">ARB-07466-like C-terminal domain-containing protein</fullName>
    </recommendedName>
</protein>
<accession>A0ABN2PFJ5</accession>
<evidence type="ECO:0000313" key="3">
    <source>
        <dbReference type="Proteomes" id="UP001501612"/>
    </source>
</evidence>
<sequence>MSAVRSGGGRAGTLLLVLLLLAGVAVGTWFAVSRLLGPIIPGLPSASGCTAEVDGRTVAVSTEQAENAALIAAIGVRRDLPARAVSIALATAYQESKIVNIDYGDRDSLGLFQQRPSQGWGTEAQVQDPVYATNAFYDALVEVDGYEGMRITEAAQEVQRSGFPEAYEDHAADARVLASALTGFSRAAFTCDASGSAEAVSAELGDLGLTERADAVRRDVLAAFGEVQTGGFAPEGVSTGHMEGSAHYDGRAVDFFFRPVDEANLTRGWALAQYLVAHAERLGVATVIYDDRIWTARRSAQGWRDYEVDTEGRDPATAEILRHRDHVHVDVFE</sequence>
<dbReference type="Proteomes" id="UP001501612">
    <property type="component" value="Unassembled WGS sequence"/>
</dbReference>
<organism evidence="2 3">
    <name type="scientific">Nocardioides lentus</name>
    <dbReference type="NCBI Taxonomy" id="338077"/>
    <lineage>
        <taxon>Bacteria</taxon>
        <taxon>Bacillati</taxon>
        <taxon>Actinomycetota</taxon>
        <taxon>Actinomycetes</taxon>
        <taxon>Propionibacteriales</taxon>
        <taxon>Nocardioidaceae</taxon>
        <taxon>Nocardioides</taxon>
    </lineage>
</organism>
<dbReference type="Pfam" id="PF26571">
    <property type="entry name" value="VldE"/>
    <property type="match status" value="1"/>
</dbReference>
<dbReference type="EMBL" id="BAAAMY010000004">
    <property type="protein sequence ID" value="GAA1918559.1"/>
    <property type="molecule type" value="Genomic_DNA"/>
</dbReference>
<proteinExistence type="predicted"/>
<feature type="domain" description="ARB-07466-like C-terminal" evidence="1">
    <location>
        <begin position="208"/>
        <end position="312"/>
    </location>
</feature>
<keyword evidence="3" id="KW-1185">Reference proteome</keyword>